<sequence>MDIKVNEASSSSNVLTLHVSVLIAPENVDKFLKLFKAVFDLVAAEPECLFFEVYKSVEEPGKIAWVEHWSKDLKWFMENQMTKPYYKKYLELTEPLFVTPREALILEPLGPEFLVDKKR</sequence>
<dbReference type="Pfam" id="PF03992">
    <property type="entry name" value="ABM"/>
    <property type="match status" value="1"/>
</dbReference>
<dbReference type="SUPFAM" id="SSF54909">
    <property type="entry name" value="Dimeric alpha+beta barrel"/>
    <property type="match status" value="1"/>
</dbReference>
<feature type="domain" description="ABM" evidence="1">
    <location>
        <begin position="15"/>
        <end position="106"/>
    </location>
</feature>
<protein>
    <recommendedName>
        <fullName evidence="1">ABM domain-containing protein</fullName>
    </recommendedName>
</protein>
<dbReference type="AlphaFoldDB" id="A0AAX6MFA0"/>
<dbReference type="InterPro" id="IPR011008">
    <property type="entry name" value="Dimeric_a/b-barrel"/>
</dbReference>
<evidence type="ECO:0000259" key="1">
    <source>
        <dbReference type="PROSITE" id="PS51725"/>
    </source>
</evidence>
<evidence type="ECO:0000313" key="3">
    <source>
        <dbReference type="Proteomes" id="UP001369815"/>
    </source>
</evidence>
<evidence type="ECO:0000313" key="2">
    <source>
        <dbReference type="EMBL" id="KAK6951378.1"/>
    </source>
</evidence>
<dbReference type="PROSITE" id="PS51725">
    <property type="entry name" value="ABM"/>
    <property type="match status" value="1"/>
</dbReference>
<organism evidence="2 3">
    <name type="scientific">Daldinia eschscholtzii</name>
    <dbReference type="NCBI Taxonomy" id="292717"/>
    <lineage>
        <taxon>Eukaryota</taxon>
        <taxon>Fungi</taxon>
        <taxon>Dikarya</taxon>
        <taxon>Ascomycota</taxon>
        <taxon>Pezizomycotina</taxon>
        <taxon>Sordariomycetes</taxon>
        <taxon>Xylariomycetidae</taxon>
        <taxon>Xylariales</taxon>
        <taxon>Hypoxylaceae</taxon>
        <taxon>Daldinia</taxon>
    </lineage>
</organism>
<dbReference type="EMBL" id="JBANMG010000007">
    <property type="protein sequence ID" value="KAK6951378.1"/>
    <property type="molecule type" value="Genomic_DNA"/>
</dbReference>
<name>A0AAX6MFA0_9PEZI</name>
<accession>A0AAX6MFA0</accession>
<gene>
    <name evidence="2" type="ORF">Daesc_007913</name>
</gene>
<keyword evidence="3" id="KW-1185">Reference proteome</keyword>
<comment type="caution">
    <text evidence="2">The sequence shown here is derived from an EMBL/GenBank/DDBJ whole genome shotgun (WGS) entry which is preliminary data.</text>
</comment>
<dbReference type="InterPro" id="IPR007138">
    <property type="entry name" value="ABM_dom"/>
</dbReference>
<reference evidence="2 3" key="1">
    <citation type="journal article" date="2024" name="Front Chem Biol">
        <title>Unveiling the potential of Daldinia eschscholtzii MFLUCC 19-0629 through bioactivity and bioinformatics studies for enhanced sustainable agriculture production.</title>
        <authorList>
            <person name="Brooks S."/>
            <person name="Weaver J.A."/>
            <person name="Klomchit A."/>
            <person name="Alharthi S.A."/>
            <person name="Onlamun T."/>
            <person name="Nurani R."/>
            <person name="Vong T.K."/>
            <person name="Alberti F."/>
            <person name="Greco C."/>
        </authorList>
    </citation>
    <scope>NUCLEOTIDE SEQUENCE [LARGE SCALE GENOMIC DNA]</scope>
    <source>
        <strain evidence="2">MFLUCC 19-0629</strain>
    </source>
</reference>
<dbReference type="Proteomes" id="UP001369815">
    <property type="component" value="Unassembled WGS sequence"/>
</dbReference>
<dbReference type="Gene3D" id="3.30.70.100">
    <property type="match status" value="1"/>
</dbReference>
<proteinExistence type="predicted"/>